<comment type="similarity">
    <text evidence="1">Belongs to the eukaryotic ribosomal protein eL14 family.</text>
</comment>
<dbReference type="GO" id="GO:0003723">
    <property type="term" value="F:RNA binding"/>
    <property type="evidence" value="ECO:0007669"/>
    <property type="project" value="InterPro"/>
</dbReference>
<evidence type="ECO:0000256" key="3">
    <source>
        <dbReference type="ARBA" id="ARBA00023274"/>
    </source>
</evidence>
<feature type="domain" description="Large ribosomal subunit protein eL14" evidence="7">
    <location>
        <begin position="47"/>
        <end position="121"/>
    </location>
</feature>
<dbReference type="CDD" id="cd23702">
    <property type="entry name" value="eL14"/>
    <property type="match status" value="1"/>
</dbReference>
<dbReference type="OrthoDB" id="1875589at2759"/>
<dbReference type="Pfam" id="PF01929">
    <property type="entry name" value="Ribosomal_L14e"/>
    <property type="match status" value="1"/>
</dbReference>
<evidence type="ECO:0000259" key="7">
    <source>
        <dbReference type="Pfam" id="PF01929"/>
    </source>
</evidence>
<name>A0A448WHJ7_9PLAT</name>
<evidence type="ECO:0000256" key="4">
    <source>
        <dbReference type="ARBA" id="ARBA00035215"/>
    </source>
</evidence>
<keyword evidence="9" id="KW-1185">Reference proteome</keyword>
<reference evidence="8" key="1">
    <citation type="submission" date="2018-11" db="EMBL/GenBank/DDBJ databases">
        <authorList>
            <consortium name="Pathogen Informatics"/>
        </authorList>
    </citation>
    <scope>NUCLEOTIDE SEQUENCE</scope>
</reference>
<dbReference type="GO" id="GO:0022625">
    <property type="term" value="C:cytosolic large ribosomal subunit"/>
    <property type="evidence" value="ECO:0007669"/>
    <property type="project" value="TreeGrafter"/>
</dbReference>
<feature type="region of interest" description="Disordered" evidence="6">
    <location>
        <begin position="129"/>
        <end position="159"/>
    </location>
</feature>
<dbReference type="InterPro" id="IPR014722">
    <property type="entry name" value="Rib_uL2_dom2"/>
</dbReference>
<dbReference type="InterPro" id="IPR039660">
    <property type="entry name" value="Ribosomal_eL14"/>
</dbReference>
<dbReference type="AlphaFoldDB" id="A0A448WHJ7"/>
<evidence type="ECO:0000256" key="6">
    <source>
        <dbReference type="SAM" id="MobiDB-lite"/>
    </source>
</evidence>
<gene>
    <name evidence="8" type="ORF">PXEA_LOCUS5239</name>
</gene>
<protein>
    <recommendedName>
        <fullName evidence="4">Large ribosomal subunit protein eL14</fullName>
    </recommendedName>
    <alternativeName>
        <fullName evidence="5">60S ribosomal protein L14</fullName>
    </alternativeName>
</protein>
<sequence>MVNYKRFVQVGRVVYIAYGVHAKRIAIIVEIIDQNRVLIDGPCSNVPRRPINVKKLHMTKILCKLPHGCGTATVRKIWAKNKVDERWQRTVWARKLAKKALRAGLNDFERFIVMLARQKKNRIVQNYRMRKPDSQPKAIKPSKNKPKAKTVAAKPPRTK</sequence>
<evidence type="ECO:0000256" key="1">
    <source>
        <dbReference type="ARBA" id="ARBA00006592"/>
    </source>
</evidence>
<dbReference type="Gene3D" id="6.10.250.2270">
    <property type="match status" value="1"/>
</dbReference>
<dbReference type="GO" id="GO:0006412">
    <property type="term" value="P:translation"/>
    <property type="evidence" value="ECO:0007669"/>
    <property type="project" value="InterPro"/>
</dbReference>
<evidence type="ECO:0000256" key="2">
    <source>
        <dbReference type="ARBA" id="ARBA00022980"/>
    </source>
</evidence>
<dbReference type="PANTHER" id="PTHR11127:SF2">
    <property type="entry name" value="LARGE RIBOSOMAL SUBUNIT PROTEIN EL14"/>
    <property type="match status" value="1"/>
</dbReference>
<proteinExistence type="inferred from homology"/>
<dbReference type="Proteomes" id="UP000784294">
    <property type="component" value="Unassembled WGS sequence"/>
</dbReference>
<keyword evidence="2" id="KW-0689">Ribosomal protein</keyword>
<dbReference type="EMBL" id="CAAALY010012900">
    <property type="protein sequence ID" value="VEL11799.1"/>
    <property type="molecule type" value="Genomic_DNA"/>
</dbReference>
<dbReference type="InterPro" id="IPR002784">
    <property type="entry name" value="Ribosomal_eL14_dom"/>
</dbReference>
<dbReference type="PANTHER" id="PTHR11127">
    <property type="entry name" value="60S RIBOSOMAL PROTEIN L14"/>
    <property type="match status" value="1"/>
</dbReference>
<comment type="caution">
    <text evidence="8">The sequence shown here is derived from an EMBL/GenBank/DDBJ whole genome shotgun (WGS) entry which is preliminary data.</text>
</comment>
<organism evidence="8 9">
    <name type="scientific">Protopolystoma xenopodis</name>
    <dbReference type="NCBI Taxonomy" id="117903"/>
    <lineage>
        <taxon>Eukaryota</taxon>
        <taxon>Metazoa</taxon>
        <taxon>Spiralia</taxon>
        <taxon>Lophotrochozoa</taxon>
        <taxon>Platyhelminthes</taxon>
        <taxon>Monogenea</taxon>
        <taxon>Polyopisthocotylea</taxon>
        <taxon>Polystomatidea</taxon>
        <taxon>Polystomatidae</taxon>
        <taxon>Protopolystoma</taxon>
    </lineage>
</organism>
<evidence type="ECO:0000313" key="9">
    <source>
        <dbReference type="Proteomes" id="UP000784294"/>
    </source>
</evidence>
<dbReference type="SUPFAM" id="SSF50104">
    <property type="entry name" value="Translation proteins SH3-like domain"/>
    <property type="match status" value="1"/>
</dbReference>
<dbReference type="GO" id="GO:0042273">
    <property type="term" value="P:ribosomal large subunit biogenesis"/>
    <property type="evidence" value="ECO:0007669"/>
    <property type="project" value="TreeGrafter"/>
</dbReference>
<evidence type="ECO:0000313" key="8">
    <source>
        <dbReference type="EMBL" id="VEL11799.1"/>
    </source>
</evidence>
<dbReference type="InterPro" id="IPR008991">
    <property type="entry name" value="Translation_prot_SH3-like_sf"/>
</dbReference>
<feature type="compositionally biased region" description="Low complexity" evidence="6">
    <location>
        <begin position="149"/>
        <end position="159"/>
    </location>
</feature>
<keyword evidence="3" id="KW-0687">Ribonucleoprotein</keyword>
<dbReference type="GO" id="GO:0003735">
    <property type="term" value="F:structural constituent of ribosome"/>
    <property type="evidence" value="ECO:0007669"/>
    <property type="project" value="InterPro"/>
</dbReference>
<dbReference type="Gene3D" id="2.30.30.30">
    <property type="match status" value="1"/>
</dbReference>
<evidence type="ECO:0000256" key="5">
    <source>
        <dbReference type="ARBA" id="ARBA00035318"/>
    </source>
</evidence>
<accession>A0A448WHJ7</accession>